<evidence type="ECO:0000256" key="1">
    <source>
        <dbReference type="SAM" id="SignalP"/>
    </source>
</evidence>
<dbReference type="OrthoDB" id="5877292at2759"/>
<protein>
    <submittedName>
        <fullName evidence="2">Uncharacterized protein</fullName>
    </submittedName>
</protein>
<evidence type="ECO:0000313" key="2">
    <source>
        <dbReference type="EMBL" id="KIH68866.1"/>
    </source>
</evidence>
<reference evidence="2 3" key="1">
    <citation type="submission" date="2013-12" db="EMBL/GenBank/DDBJ databases">
        <title>Draft genome of the parsitic nematode Ancylostoma duodenale.</title>
        <authorList>
            <person name="Mitreva M."/>
        </authorList>
    </citation>
    <scope>NUCLEOTIDE SEQUENCE [LARGE SCALE GENOMIC DNA]</scope>
    <source>
        <strain evidence="2 3">Zhejiang</strain>
    </source>
</reference>
<evidence type="ECO:0000313" key="3">
    <source>
        <dbReference type="Proteomes" id="UP000054047"/>
    </source>
</evidence>
<keyword evidence="1" id="KW-0732">Signal</keyword>
<feature type="chain" id="PRO_5002149724" evidence="1">
    <location>
        <begin position="20"/>
        <end position="236"/>
    </location>
</feature>
<dbReference type="AlphaFoldDB" id="A0A0C2HGV9"/>
<proteinExistence type="predicted"/>
<dbReference type="EMBL" id="KN726272">
    <property type="protein sequence ID" value="KIH68866.1"/>
    <property type="molecule type" value="Genomic_DNA"/>
</dbReference>
<organism evidence="2 3">
    <name type="scientific">Ancylostoma duodenale</name>
    <dbReference type="NCBI Taxonomy" id="51022"/>
    <lineage>
        <taxon>Eukaryota</taxon>
        <taxon>Metazoa</taxon>
        <taxon>Ecdysozoa</taxon>
        <taxon>Nematoda</taxon>
        <taxon>Chromadorea</taxon>
        <taxon>Rhabditida</taxon>
        <taxon>Rhabditina</taxon>
        <taxon>Rhabditomorpha</taxon>
        <taxon>Strongyloidea</taxon>
        <taxon>Ancylostomatidae</taxon>
        <taxon>Ancylostomatinae</taxon>
        <taxon>Ancylostoma</taxon>
    </lineage>
</organism>
<name>A0A0C2HGV9_9BILA</name>
<feature type="signal peptide" evidence="1">
    <location>
        <begin position="1"/>
        <end position="19"/>
    </location>
</feature>
<sequence length="236" mass="26302">MRFLYYLFTIISVVQRSSASYPHHHEHVEPAYAVVAEPIAHVDVAPSPVAPVVAPAPVVETSPIVAVAPIVAPTALVEAASVVAPAPVYHEVIPQIMHYHHHYPRAEVRNVVRAYAKGDVFFSIMFLLVSGTGNLCLAIPETGHTSDTAMVSEDDRHDHHGFGVWDHFPIASAYDHRHNHHDYPPHHAAMLEYSPIGYYPLGHFFGDISLYGPRRAFLNRQKLADKKVSRSFEKKN</sequence>
<keyword evidence="3" id="KW-1185">Reference proteome</keyword>
<gene>
    <name evidence="2" type="ORF">ANCDUO_00799</name>
</gene>
<dbReference type="Proteomes" id="UP000054047">
    <property type="component" value="Unassembled WGS sequence"/>
</dbReference>
<accession>A0A0C2HGV9</accession>